<organism evidence="2 3">
    <name type="scientific">Marasmiellus scandens</name>
    <dbReference type="NCBI Taxonomy" id="2682957"/>
    <lineage>
        <taxon>Eukaryota</taxon>
        <taxon>Fungi</taxon>
        <taxon>Dikarya</taxon>
        <taxon>Basidiomycota</taxon>
        <taxon>Agaricomycotina</taxon>
        <taxon>Agaricomycetes</taxon>
        <taxon>Agaricomycetidae</taxon>
        <taxon>Agaricales</taxon>
        <taxon>Marasmiineae</taxon>
        <taxon>Omphalotaceae</taxon>
        <taxon>Marasmiellus</taxon>
    </lineage>
</organism>
<name>A0ABR1J042_9AGAR</name>
<evidence type="ECO:0000256" key="1">
    <source>
        <dbReference type="SAM" id="MobiDB-lite"/>
    </source>
</evidence>
<evidence type="ECO:0000313" key="3">
    <source>
        <dbReference type="Proteomes" id="UP001498398"/>
    </source>
</evidence>
<dbReference type="PANTHER" id="PTHR38887">
    <property type="entry name" value="CHROMOSOME 21, WHOLE GENOME SHOTGUN SEQUENCE"/>
    <property type="match status" value="1"/>
</dbReference>
<feature type="region of interest" description="Disordered" evidence="1">
    <location>
        <begin position="396"/>
        <end position="440"/>
    </location>
</feature>
<feature type="region of interest" description="Disordered" evidence="1">
    <location>
        <begin position="79"/>
        <end position="132"/>
    </location>
</feature>
<gene>
    <name evidence="2" type="ORF">VKT23_016069</name>
</gene>
<feature type="region of interest" description="Disordered" evidence="1">
    <location>
        <begin position="582"/>
        <end position="611"/>
    </location>
</feature>
<feature type="compositionally biased region" description="Low complexity" evidence="1">
    <location>
        <begin position="423"/>
        <end position="434"/>
    </location>
</feature>
<dbReference type="EMBL" id="JBANRG010000058">
    <property type="protein sequence ID" value="KAK7442472.1"/>
    <property type="molecule type" value="Genomic_DNA"/>
</dbReference>
<feature type="compositionally biased region" description="Polar residues" evidence="1">
    <location>
        <begin position="53"/>
        <end position="63"/>
    </location>
</feature>
<comment type="caution">
    <text evidence="2">The sequence shown here is derived from an EMBL/GenBank/DDBJ whole genome shotgun (WGS) entry which is preliminary data.</text>
</comment>
<feature type="region of interest" description="Disordered" evidence="1">
    <location>
        <begin position="1"/>
        <end position="66"/>
    </location>
</feature>
<feature type="compositionally biased region" description="Acidic residues" evidence="1">
    <location>
        <begin position="590"/>
        <end position="604"/>
    </location>
</feature>
<feature type="compositionally biased region" description="Pro residues" evidence="1">
    <location>
        <begin position="1"/>
        <end position="10"/>
    </location>
</feature>
<evidence type="ECO:0000313" key="2">
    <source>
        <dbReference type="EMBL" id="KAK7442472.1"/>
    </source>
</evidence>
<dbReference type="InterPro" id="IPR053221">
    <property type="entry name" value="Burnettramic_acid_biosynth"/>
</dbReference>
<reference evidence="2 3" key="1">
    <citation type="submission" date="2024-01" db="EMBL/GenBank/DDBJ databases">
        <title>A draft genome for the cacao thread blight pathogen Marasmiellus scandens.</title>
        <authorList>
            <person name="Baruah I.K."/>
            <person name="Leung J."/>
            <person name="Bukari Y."/>
            <person name="Amoako-Attah I."/>
            <person name="Meinhardt L.W."/>
            <person name="Bailey B.A."/>
            <person name="Cohen S.P."/>
        </authorList>
    </citation>
    <scope>NUCLEOTIDE SEQUENCE [LARGE SCALE GENOMIC DNA]</scope>
    <source>
        <strain evidence="2 3">GH-19</strain>
    </source>
</reference>
<proteinExistence type="predicted"/>
<dbReference type="PANTHER" id="PTHR38887:SF1">
    <property type="entry name" value="RAS MODIFICATION PROTEIN ERF4"/>
    <property type="match status" value="1"/>
</dbReference>
<protein>
    <submittedName>
        <fullName evidence="2">Uncharacterized protein</fullName>
    </submittedName>
</protein>
<keyword evidence="3" id="KW-1185">Reference proteome</keyword>
<feature type="compositionally biased region" description="Basic and acidic residues" evidence="1">
    <location>
        <begin position="99"/>
        <end position="123"/>
    </location>
</feature>
<dbReference type="Proteomes" id="UP001498398">
    <property type="component" value="Unassembled WGS sequence"/>
</dbReference>
<accession>A0ABR1J042</accession>
<sequence length="611" mass="67193">MSSEPPPPPYSSNNSTTTQRSPPFPTPNAPVHPSTPNSTYGQDLGGPGGATSDPGSAPSSGVQLTRDADLLIRTYLPHPVEKMPMPGSNSPGPSPSHYETAEEEKKRLGKEYEKHDDSHEHLSFPKPSVSHGHPHANLPLPLCLPQISISARFDSAFARGYNNVLQDVDISEKMLLDFIDGLNLAIVASPPLRVVDVVGQIIGFVPFHWAMITGIALQTAAQTGMRVLSKTLTDRYLRAANQRLFKPRGLSVRLCTTPAMLALIAGDTSKKSGKGKAKDTLDKVGRGVGSVLLHAPLPFASRIVRAIADKPPIITPMPGEPTENVVLRRRLAMVSAPGPELAMPLRLEGLPPPAKPQGIMEMVNQWGLMFDTRKDTRKVRKNEQRRLALQRIDAEFGRPGIGRNPGVGTSSPGLGPGPAIAMGPSSSQHPSPGSYDMRQMGDALGDVRYDRKQEKETWREIRRGKKEDREMWRETKARYRTERRAVKRERKNQRRALLGLPPRGGGLIFGPEGLVSSLLGPKQTRMQRRVANADLLEHWANENILWVVMLGAEADNEIEGTSLADSLENEEHVDLETWRTEMELEKEELADTSDSDSDSSDDEYESKHPKH</sequence>